<comment type="similarity">
    <text evidence="2">Belongs to the disease resistance NB-LRR family.</text>
</comment>
<dbReference type="InterPro" id="IPR036388">
    <property type="entry name" value="WH-like_DNA-bd_sf"/>
</dbReference>
<dbReference type="Pfam" id="PF00931">
    <property type="entry name" value="NB-ARC"/>
    <property type="match status" value="1"/>
</dbReference>
<evidence type="ECO:0000256" key="2">
    <source>
        <dbReference type="ARBA" id="ARBA00008894"/>
    </source>
</evidence>
<dbReference type="Pfam" id="PF23559">
    <property type="entry name" value="WHD_DRP"/>
    <property type="match status" value="1"/>
</dbReference>
<feature type="compositionally biased region" description="Basic and acidic residues" evidence="8">
    <location>
        <begin position="1095"/>
        <end position="1104"/>
    </location>
</feature>
<keyword evidence="13" id="KW-1185">Reference proteome</keyword>
<feature type="domain" description="NB-ARC" evidence="9">
    <location>
        <begin position="555"/>
        <end position="714"/>
    </location>
</feature>
<dbReference type="Gene3D" id="3.40.50.300">
    <property type="entry name" value="P-loop containing nucleotide triphosphate hydrolases"/>
    <property type="match status" value="1"/>
</dbReference>
<accession>A0AAF0QID3</accession>
<keyword evidence="7" id="KW-0472">Membrane</keyword>
<reference evidence="12" key="1">
    <citation type="submission" date="2023-08" db="EMBL/GenBank/DDBJ databases">
        <title>A de novo genome assembly of Solanum verrucosum Schlechtendal, a Mexican diploid species geographically isolated from the other diploid A-genome species in potato relatives.</title>
        <authorList>
            <person name="Hosaka K."/>
        </authorList>
    </citation>
    <scope>NUCLEOTIDE SEQUENCE</scope>
    <source>
        <tissue evidence="12">Young leaves</tissue>
    </source>
</reference>
<comment type="subcellular location">
    <subcellularLocation>
        <location evidence="1">Membrane</location>
        <topology evidence="1">Peripheral membrane protein</topology>
    </subcellularLocation>
</comment>
<proteinExistence type="inferred from homology"/>
<evidence type="ECO:0000256" key="3">
    <source>
        <dbReference type="ARBA" id="ARBA00022741"/>
    </source>
</evidence>
<dbReference type="PANTHER" id="PTHR23155:SF1228">
    <property type="entry name" value="NB-ARC DOMAIN CONTAINING PROTEIN, EXPRESSED"/>
    <property type="match status" value="1"/>
</dbReference>
<keyword evidence="5" id="KW-0067">ATP-binding</keyword>
<organism evidence="12 13">
    <name type="scientific">Solanum verrucosum</name>
    <dbReference type="NCBI Taxonomy" id="315347"/>
    <lineage>
        <taxon>Eukaryota</taxon>
        <taxon>Viridiplantae</taxon>
        <taxon>Streptophyta</taxon>
        <taxon>Embryophyta</taxon>
        <taxon>Tracheophyta</taxon>
        <taxon>Spermatophyta</taxon>
        <taxon>Magnoliopsida</taxon>
        <taxon>eudicotyledons</taxon>
        <taxon>Gunneridae</taxon>
        <taxon>Pentapetalae</taxon>
        <taxon>asterids</taxon>
        <taxon>lamiids</taxon>
        <taxon>Solanales</taxon>
        <taxon>Solanaceae</taxon>
        <taxon>Solanoideae</taxon>
        <taxon>Solaneae</taxon>
        <taxon>Solanum</taxon>
    </lineage>
</organism>
<evidence type="ECO:0000313" key="11">
    <source>
        <dbReference type="EMBL" id="WMV23008.1"/>
    </source>
</evidence>
<evidence type="ECO:0000259" key="9">
    <source>
        <dbReference type="Pfam" id="PF00931"/>
    </source>
</evidence>
<evidence type="ECO:0000256" key="5">
    <source>
        <dbReference type="ARBA" id="ARBA00022840"/>
    </source>
</evidence>
<dbReference type="EMBL" id="CP133615">
    <property type="protein sequence ID" value="WMV23008.1"/>
    <property type="molecule type" value="Genomic_DNA"/>
</dbReference>
<keyword evidence="3" id="KW-0547">Nucleotide-binding</keyword>
<dbReference type="GO" id="GO:0016020">
    <property type="term" value="C:membrane"/>
    <property type="evidence" value="ECO:0007669"/>
    <property type="project" value="UniProtKB-SubCell"/>
</dbReference>
<evidence type="ECO:0000256" key="1">
    <source>
        <dbReference type="ARBA" id="ARBA00004170"/>
    </source>
</evidence>
<evidence type="ECO:0000256" key="7">
    <source>
        <dbReference type="ARBA" id="ARBA00023136"/>
    </source>
</evidence>
<dbReference type="GO" id="GO:0043531">
    <property type="term" value="F:ADP binding"/>
    <property type="evidence" value="ECO:0007669"/>
    <property type="project" value="InterPro"/>
</dbReference>
<evidence type="ECO:0000256" key="8">
    <source>
        <dbReference type="SAM" id="MobiDB-lite"/>
    </source>
</evidence>
<dbReference type="InterPro" id="IPR044974">
    <property type="entry name" value="Disease_R_plants"/>
</dbReference>
<keyword evidence="4" id="KW-0611">Plant defense</keyword>
<protein>
    <submittedName>
        <fullName evidence="12">Uncharacterized protein</fullName>
    </submittedName>
</protein>
<feature type="region of interest" description="Disordered" evidence="8">
    <location>
        <begin position="517"/>
        <end position="536"/>
    </location>
</feature>
<dbReference type="PRINTS" id="PR00364">
    <property type="entry name" value="DISEASERSIST"/>
</dbReference>
<evidence type="ECO:0000313" key="12">
    <source>
        <dbReference type="EMBL" id="WMV23028.1"/>
    </source>
</evidence>
<gene>
    <name evidence="11" type="ORF">MTR67_016393</name>
    <name evidence="12" type="ORF">MTR67_016413</name>
</gene>
<dbReference type="EMBL" id="CP133615">
    <property type="protein sequence ID" value="WMV23028.1"/>
    <property type="molecule type" value="Genomic_DNA"/>
</dbReference>
<dbReference type="SUPFAM" id="SSF52540">
    <property type="entry name" value="P-loop containing nucleoside triphosphate hydrolases"/>
    <property type="match status" value="1"/>
</dbReference>
<feature type="region of interest" description="Disordered" evidence="8">
    <location>
        <begin position="1091"/>
        <end position="1132"/>
    </location>
</feature>
<dbReference type="Gene3D" id="1.10.10.10">
    <property type="entry name" value="Winged helix-like DNA-binding domain superfamily/Winged helix DNA-binding domain"/>
    <property type="match status" value="1"/>
</dbReference>
<keyword evidence="6" id="KW-0175">Coiled coil</keyword>
<dbReference type="Proteomes" id="UP001234989">
    <property type="component" value="Chromosome 4"/>
</dbReference>
<dbReference type="InterPro" id="IPR058922">
    <property type="entry name" value="WHD_DRP"/>
</dbReference>
<name>A0AAF0QID3_SOLVR</name>
<dbReference type="InterPro" id="IPR002182">
    <property type="entry name" value="NB-ARC"/>
</dbReference>
<evidence type="ECO:0000259" key="10">
    <source>
        <dbReference type="Pfam" id="PF23559"/>
    </source>
</evidence>
<dbReference type="AlphaFoldDB" id="A0AAF0QID3"/>
<dbReference type="Gene3D" id="3.80.10.10">
    <property type="entry name" value="Ribonuclease Inhibitor"/>
    <property type="match status" value="1"/>
</dbReference>
<dbReference type="FunFam" id="3.40.50.300:FF:001091">
    <property type="entry name" value="Probable disease resistance protein At1g61300"/>
    <property type="match status" value="1"/>
</dbReference>
<dbReference type="GO" id="GO:0005524">
    <property type="term" value="F:ATP binding"/>
    <property type="evidence" value="ECO:0007669"/>
    <property type="project" value="UniProtKB-KW"/>
</dbReference>
<feature type="compositionally biased region" description="Basic and acidic residues" evidence="8">
    <location>
        <begin position="517"/>
        <end position="531"/>
    </location>
</feature>
<feature type="domain" description="Disease resistance protein winged helix" evidence="10">
    <location>
        <begin position="813"/>
        <end position="883"/>
    </location>
</feature>
<dbReference type="InterPro" id="IPR032675">
    <property type="entry name" value="LRR_dom_sf"/>
</dbReference>
<evidence type="ECO:0000313" key="13">
    <source>
        <dbReference type="Proteomes" id="UP001234989"/>
    </source>
</evidence>
<dbReference type="InterPro" id="IPR027417">
    <property type="entry name" value="P-loop_NTPase"/>
</dbReference>
<evidence type="ECO:0000256" key="6">
    <source>
        <dbReference type="ARBA" id="ARBA00023054"/>
    </source>
</evidence>
<dbReference type="GO" id="GO:0098542">
    <property type="term" value="P:defense response to other organism"/>
    <property type="evidence" value="ECO:0007669"/>
    <property type="project" value="TreeGrafter"/>
</dbReference>
<evidence type="ECO:0000256" key="4">
    <source>
        <dbReference type="ARBA" id="ARBA00022821"/>
    </source>
</evidence>
<dbReference type="PANTHER" id="PTHR23155">
    <property type="entry name" value="DISEASE RESISTANCE PROTEIN RP"/>
    <property type="match status" value="1"/>
</dbReference>
<sequence length="1132" mass="129987">MKGVRGLELAAVHPVFHISMLKKCIGDPSLILPTESIKIKDNLSYEEIPVQILDRQVRRLRTKDIASVKELPLEEERRRIRDLIDDFLNGLNKIKNEEEEFIASNREELELLRMELRFLRTFVLFGNSTTTTVEKMFEYRDRLFKHLYDLPKYSAPLLLPLMNEYMILRQVFGHLRDFYELECIAANKTRTEYLYPRYQMIVDRVTQFCFDLWTGKSKEEIGDDYYFHKYDVSECSSKITSLLIDIIPLELDILYLSTMKIKEEPRSTELKGWVKQILKAFPRILQNYLILIQGRMEGAVAVNYSPTQSINVMMEFLLIFLTDIPKYFIHRNKLNDMLAHVGVLTRKISILVSKLLDESSENNINEADFSAPDLLQEIEQMKGDIRQVFLKDPESSQLRFPMDDGFLFVNLLLRHLIGLLISNVYSVALIKKEIGMVKESLEFIRSSFGKVKQTLDDISEVVNDCWVCALDVAYEAEHVINSILVREKALSHLIFSLPRVTDKIKLIVAEVTSLRQEDKNGDDPLDAKSSDEPIESTSSSFVEVTVGHEEDESWIIDQLLDEHESKLDVISIVGMPGLGKTTLANKVYKNTLVASHFNVRAWCTVSQKYNKSKVLREILQQVTVSGGKESEYDLAEKLRRALLDKRYLIVLDDVWDIATGEMLIACFPKVKRGNRIILTSRSSEVGLKVKCHSDLLHLRLLTPEKSWELSEKRVSGDEGSCPAELSKVGHKIVEKCKGLPLALVLIAGVIVRGRKGKKKDLWLKIQHNLDSFISANNNLEMMKVMQLSYDHLPYHLKPLLLYFAISQKNKRTPVSTLMQLWMAEGFVDHDILSKSSLEEVIQSYWDALISSSLIMIDHIPCESSEPFSVTIKVCYVHDVVHDFFSVKAKKEKFFKFVNSGAPFHASDFLHRRLTIHTDNNQLHKECVLFNSTIAALPELEILELIDSASVEDMKWDASEDIYQSLKTLRLVSAKFSEWQVDSQTFPKLEELILEYCEELMEIPSAFADIETLKFIRVVYIKPDLGDSAMEIKKDVAAYTGEDKLDIHVSYAYDEEELSIGDSDIEIKEDVAAENAQISNWYRRRGHIVADSSTEQENKNNKEILRGNLLAQEKKPRSVSEDFQLPSLSSSNK</sequence>